<evidence type="ECO:0000313" key="2">
    <source>
        <dbReference type="EMBL" id="GMH68798.1"/>
    </source>
</evidence>
<evidence type="ECO:0000313" key="3">
    <source>
        <dbReference type="Proteomes" id="UP001165122"/>
    </source>
</evidence>
<reference evidence="3" key="1">
    <citation type="journal article" date="2023" name="Commun. Biol.">
        <title>Genome analysis of Parmales, the sister group of diatoms, reveals the evolutionary specialization of diatoms from phago-mixotrophs to photoautotrophs.</title>
        <authorList>
            <person name="Ban H."/>
            <person name="Sato S."/>
            <person name="Yoshikawa S."/>
            <person name="Yamada K."/>
            <person name="Nakamura Y."/>
            <person name="Ichinomiya M."/>
            <person name="Sato N."/>
            <person name="Blanc-Mathieu R."/>
            <person name="Endo H."/>
            <person name="Kuwata A."/>
            <person name="Ogata H."/>
        </authorList>
    </citation>
    <scope>NUCLEOTIDE SEQUENCE [LARGE SCALE GENOMIC DNA]</scope>
    <source>
        <strain evidence="3">NIES 3700</strain>
    </source>
</reference>
<dbReference type="InterPro" id="IPR023393">
    <property type="entry name" value="START-like_dom_sf"/>
</dbReference>
<organism evidence="2 3">
    <name type="scientific">Triparma laevis f. longispina</name>
    <dbReference type="NCBI Taxonomy" id="1714387"/>
    <lineage>
        <taxon>Eukaryota</taxon>
        <taxon>Sar</taxon>
        <taxon>Stramenopiles</taxon>
        <taxon>Ochrophyta</taxon>
        <taxon>Bolidophyceae</taxon>
        <taxon>Parmales</taxon>
        <taxon>Triparmaceae</taxon>
        <taxon>Triparma</taxon>
    </lineage>
</organism>
<evidence type="ECO:0000256" key="1">
    <source>
        <dbReference type="SAM" id="MobiDB-lite"/>
    </source>
</evidence>
<feature type="compositionally biased region" description="Low complexity" evidence="1">
    <location>
        <begin position="242"/>
        <end position="264"/>
    </location>
</feature>
<dbReference type="SUPFAM" id="SSF55961">
    <property type="entry name" value="Bet v1-like"/>
    <property type="match status" value="1"/>
</dbReference>
<comment type="caution">
    <text evidence="2">The sequence shown here is derived from an EMBL/GenBank/DDBJ whole genome shotgun (WGS) entry which is preliminary data.</text>
</comment>
<dbReference type="OrthoDB" id="5403181at2759"/>
<accession>A0A9W7AGL3</accession>
<proteinExistence type="predicted"/>
<protein>
    <submittedName>
        <fullName evidence="2">Uncharacterized protein</fullName>
    </submittedName>
</protein>
<name>A0A9W7AGL3_9STRA</name>
<sequence length="792" mass="87331">MIGGVVDVQTGSCTKGGRTEAAREKFSSVINALNQEKEALKDKLKKPGAANAGTFADSSLAVNGKHGPNHSITYDRTTKFIHLEIHEDPDEILESMIEVRASAIDKLGQKVLKETTEDNETIVHWTIEDHNKGTSLSLLLRLKVERDANGEIRIVVASLKEEDLDTTCLQVPKPTTAKTSRLLLNSGSITLKPLSLGRTSFTITVQADLRKEEQFDAGDNTTSHGAGLVKNVKTGLAGIGRTKTTSTTSSTIKSASSSFTAGSGTRKREDSMKAGELLGEVVEQFYKRFEKEAVIDERRKKDLIENIDNAPALTEGEQKLITGSMKLVEEVSSIAKRIGGTANESVEKFLHRPEEGGAAVGMAVAKMDVSAVSLFAELWLLDTYAKKAANKDMKIREVWNNLDGTRGLQYSISVGLPGGFQDRFIQIWITWEKLIDEEGWGTFIIAFAPLKTYKGTHHEVSGAEKMVEATSKGVFIIKELTENTCEWTRAQQGDLKFSSRIPASMVDLIVKKQLGRAYEVQEKFRRNGKAVDRDREAALAREMIERRGKSLMEDQKAIFKSCEELLGGGGEEGWKALESTTSREVEMSVRYFPPKKGEKTIGTGKAVGVVDGSECRVTYITQLDAGGSIPTWVVDKKVDVALSVVQLAIDEFRQEKVNAAELREKATFMRERGQDEVYSEEEKALLERVRKKFEGLLKEGKGWKQLKSPGVFVKMGSTYEEGSSAVVGRAVTVVDATTEDCAAWEYAKMTRENTKLHYDFGGLGKNVVTLSNHSELYHLVIDFGVTSFAPRE</sequence>
<dbReference type="Proteomes" id="UP001165122">
    <property type="component" value="Unassembled WGS sequence"/>
</dbReference>
<feature type="region of interest" description="Disordered" evidence="1">
    <location>
        <begin position="240"/>
        <end position="271"/>
    </location>
</feature>
<keyword evidence="3" id="KW-1185">Reference proteome</keyword>
<dbReference type="Gene3D" id="3.30.530.20">
    <property type="match status" value="1"/>
</dbReference>
<dbReference type="AlphaFoldDB" id="A0A9W7AGL3"/>
<gene>
    <name evidence="2" type="ORF">TrLO_g1825</name>
</gene>
<dbReference type="EMBL" id="BRXW01000598">
    <property type="protein sequence ID" value="GMH68798.1"/>
    <property type="molecule type" value="Genomic_DNA"/>
</dbReference>